<dbReference type="RefSeq" id="WP_274840090.1">
    <property type="nucleotide sequence ID" value="NZ_JARCJF010000011.1"/>
</dbReference>
<name>A0ABD4XDM4_9RHOB</name>
<organism evidence="1 2">
    <name type="scientific">Phaeobacter gallaeciensis</name>
    <dbReference type="NCBI Taxonomy" id="60890"/>
    <lineage>
        <taxon>Bacteria</taxon>
        <taxon>Pseudomonadati</taxon>
        <taxon>Pseudomonadota</taxon>
        <taxon>Alphaproteobacteria</taxon>
        <taxon>Rhodobacterales</taxon>
        <taxon>Roseobacteraceae</taxon>
        <taxon>Phaeobacter</taxon>
    </lineage>
</organism>
<dbReference type="InterPro" id="IPR027417">
    <property type="entry name" value="P-loop_NTPase"/>
</dbReference>
<accession>A0ABD4XDM4</accession>
<dbReference type="Proteomes" id="UP001218364">
    <property type="component" value="Unassembled WGS sequence"/>
</dbReference>
<proteinExistence type="predicted"/>
<evidence type="ECO:0000313" key="1">
    <source>
        <dbReference type="EMBL" id="MDE4167554.1"/>
    </source>
</evidence>
<dbReference type="EMBL" id="JARCJK010000011">
    <property type="protein sequence ID" value="MDE4167554.1"/>
    <property type="molecule type" value="Genomic_DNA"/>
</dbReference>
<gene>
    <name evidence="1" type="ORF">PXK24_17805</name>
</gene>
<dbReference type="SUPFAM" id="SSF52540">
    <property type="entry name" value="P-loop containing nucleoside triphosphate hydrolases"/>
    <property type="match status" value="1"/>
</dbReference>
<protein>
    <recommendedName>
        <fullName evidence="3">Sulfotransferase family protein</fullName>
    </recommendedName>
</protein>
<dbReference type="AlphaFoldDB" id="A0ABD4XDM4"/>
<evidence type="ECO:0008006" key="3">
    <source>
        <dbReference type="Google" id="ProtNLM"/>
    </source>
</evidence>
<sequence>MKVILYIGHHKVGSTALQAYLSQNWCKLAKAGILYPAVETRGFANNLKKALGAGDQRVAQHVNVREPHSALAYRMISDASDRSIPPQFQALPGTSQMFRAINNQADILQPDTLILCSEAFANFGQVDPDTITRLAKHLPKATKEIQIYCALRRPDDYMISWHGQRLKVGEKPAPLQGDGFKQYQETIHFNYRLAVEAWTERMPKAQLILRNYSDILASGGSTEDFVAQTDLAVPDKMITPGRANPSLPRAAFAIMRRANKELARPAAHALSVYLQKNGNDLSPVRNSDVEMFGAPQRQLMAEAFAPIHAYLNALTGQEAFFPDIDQMQACCPVPEEDATRQLLTALDPDAMPEPELQTYIRTLQKSF</sequence>
<evidence type="ECO:0000313" key="2">
    <source>
        <dbReference type="Proteomes" id="UP001218364"/>
    </source>
</evidence>
<dbReference type="Gene3D" id="3.40.50.300">
    <property type="entry name" value="P-loop containing nucleotide triphosphate hydrolases"/>
    <property type="match status" value="1"/>
</dbReference>
<reference evidence="1 2" key="1">
    <citation type="submission" date="2023-02" db="EMBL/GenBank/DDBJ databases">
        <title>Population genomics of bacteria associated with diatom.</title>
        <authorList>
            <person name="Xie J."/>
            <person name="Wang H."/>
        </authorList>
    </citation>
    <scope>NUCLEOTIDE SEQUENCE [LARGE SCALE GENOMIC DNA]</scope>
    <source>
        <strain evidence="1 2">PT47_8</strain>
    </source>
</reference>
<comment type="caution">
    <text evidence="1">The sequence shown here is derived from an EMBL/GenBank/DDBJ whole genome shotgun (WGS) entry which is preliminary data.</text>
</comment>